<sequence>MGHAVPCHAQIELCSGRKVDTRLDGSVCKSADQKQRIYEVHADPDYIWVALPDGPSSPLPSDTYNQVAAHSPQARGNFGLFGNVPGILRPVLDPPTPLQPYAGDSARALLHSPSSMDEDAGLQLSQESDAPARPQHDGVSQRLFAGRVDAPHVARRKAAVAAIRAKAYKPPTAPAQALSTDTVTPVRQKTLFETWQLRSQQDTDMDIM</sequence>
<comment type="caution">
    <text evidence="1">The sequence shown here is derived from an EMBL/GenBank/DDBJ whole genome shotgun (WGS) entry which is preliminary data.</text>
</comment>
<evidence type="ECO:0000313" key="1">
    <source>
        <dbReference type="EMBL" id="KAK2076733.1"/>
    </source>
</evidence>
<organism evidence="1 2">
    <name type="scientific">Prototheca wickerhamii</name>
    <dbReference type="NCBI Taxonomy" id="3111"/>
    <lineage>
        <taxon>Eukaryota</taxon>
        <taxon>Viridiplantae</taxon>
        <taxon>Chlorophyta</taxon>
        <taxon>core chlorophytes</taxon>
        <taxon>Trebouxiophyceae</taxon>
        <taxon>Chlorellales</taxon>
        <taxon>Chlorellaceae</taxon>
        <taxon>Prototheca</taxon>
    </lineage>
</organism>
<reference evidence="1" key="1">
    <citation type="submission" date="2021-01" db="EMBL/GenBank/DDBJ databases">
        <authorList>
            <person name="Eckstrom K.M.E."/>
        </authorList>
    </citation>
    <scope>NUCLEOTIDE SEQUENCE</scope>
    <source>
        <strain evidence="1">UVCC 0001</strain>
    </source>
</reference>
<proteinExistence type="predicted"/>
<name>A0AAD9IEL3_PROWI</name>
<dbReference type="EMBL" id="JASFZW010000009">
    <property type="protein sequence ID" value="KAK2076733.1"/>
    <property type="molecule type" value="Genomic_DNA"/>
</dbReference>
<accession>A0AAD9IEL3</accession>
<keyword evidence="2" id="KW-1185">Reference proteome</keyword>
<dbReference type="Proteomes" id="UP001255856">
    <property type="component" value="Unassembled WGS sequence"/>
</dbReference>
<evidence type="ECO:0000313" key="2">
    <source>
        <dbReference type="Proteomes" id="UP001255856"/>
    </source>
</evidence>
<gene>
    <name evidence="1" type="ORF">QBZ16_005493</name>
</gene>
<protein>
    <submittedName>
        <fullName evidence="1">Uncharacterized protein</fullName>
    </submittedName>
</protein>
<dbReference type="AlphaFoldDB" id="A0AAD9IEL3"/>